<dbReference type="CDD" id="cd04301">
    <property type="entry name" value="NAT_SF"/>
    <property type="match status" value="1"/>
</dbReference>
<proteinExistence type="predicted"/>
<name>A0ABR6YF99_9BURK</name>
<dbReference type="PROSITE" id="PS51186">
    <property type="entry name" value="GNAT"/>
    <property type="match status" value="1"/>
</dbReference>
<keyword evidence="5" id="KW-1185">Reference proteome</keyword>
<sequence length="153" mass="16995">MEIKLDDLSGKEITALIQFHLNNMAEISPPESCHALSVDSLKSDNISVWSAWKNGELLGCGALMELDTLHAEIKSMRTVTAHLGKGVAAHLLQHLVKVAEQRGYQRLSLETGTVTEFLHARKLYEKFGFVECGPFADYVLDPLSYFMTKTLAT</sequence>
<dbReference type="RefSeq" id="WP_186943224.1">
    <property type="nucleotide sequence ID" value="NZ_JACOGA010000017.1"/>
</dbReference>
<keyword evidence="1" id="KW-0808">Transferase</keyword>
<evidence type="ECO:0000313" key="5">
    <source>
        <dbReference type="Proteomes" id="UP000624279"/>
    </source>
</evidence>
<evidence type="ECO:0000256" key="1">
    <source>
        <dbReference type="ARBA" id="ARBA00022679"/>
    </source>
</evidence>
<organism evidence="4 5">
    <name type="scientific">Undibacterium flavidum</name>
    <dbReference type="NCBI Taxonomy" id="2762297"/>
    <lineage>
        <taxon>Bacteria</taxon>
        <taxon>Pseudomonadati</taxon>
        <taxon>Pseudomonadota</taxon>
        <taxon>Betaproteobacteria</taxon>
        <taxon>Burkholderiales</taxon>
        <taxon>Oxalobacteraceae</taxon>
        <taxon>Undibacterium</taxon>
    </lineage>
</organism>
<gene>
    <name evidence="4" type="ORF">H8K55_16805</name>
</gene>
<keyword evidence="2" id="KW-0012">Acyltransferase</keyword>
<evidence type="ECO:0000313" key="4">
    <source>
        <dbReference type="EMBL" id="MBC3875250.1"/>
    </source>
</evidence>
<feature type="domain" description="N-acetyltransferase" evidence="3">
    <location>
        <begin position="3"/>
        <end position="152"/>
    </location>
</feature>
<dbReference type="InterPro" id="IPR000182">
    <property type="entry name" value="GNAT_dom"/>
</dbReference>
<dbReference type="Pfam" id="PF00583">
    <property type="entry name" value="Acetyltransf_1"/>
    <property type="match status" value="1"/>
</dbReference>
<dbReference type="PANTHER" id="PTHR43877:SF5">
    <property type="entry name" value="BLL8307 PROTEIN"/>
    <property type="match status" value="1"/>
</dbReference>
<evidence type="ECO:0000256" key="2">
    <source>
        <dbReference type="ARBA" id="ARBA00023315"/>
    </source>
</evidence>
<comment type="caution">
    <text evidence="4">The sequence shown here is derived from an EMBL/GenBank/DDBJ whole genome shotgun (WGS) entry which is preliminary data.</text>
</comment>
<evidence type="ECO:0000259" key="3">
    <source>
        <dbReference type="PROSITE" id="PS51186"/>
    </source>
</evidence>
<dbReference type="Proteomes" id="UP000624279">
    <property type="component" value="Unassembled WGS sequence"/>
</dbReference>
<dbReference type="EMBL" id="JACOGA010000017">
    <property type="protein sequence ID" value="MBC3875250.1"/>
    <property type="molecule type" value="Genomic_DNA"/>
</dbReference>
<accession>A0ABR6YF99</accession>
<dbReference type="InterPro" id="IPR016181">
    <property type="entry name" value="Acyl_CoA_acyltransferase"/>
</dbReference>
<reference evidence="4 5" key="1">
    <citation type="submission" date="2020-08" db="EMBL/GenBank/DDBJ databases">
        <title>Novel species isolated from subtropical streams in China.</title>
        <authorList>
            <person name="Lu H."/>
        </authorList>
    </citation>
    <scope>NUCLEOTIDE SEQUENCE [LARGE SCALE GENOMIC DNA]</scope>
    <source>
        <strain evidence="4 5">LX15W</strain>
    </source>
</reference>
<dbReference type="InterPro" id="IPR050832">
    <property type="entry name" value="Bact_Acetyltransf"/>
</dbReference>
<dbReference type="SUPFAM" id="SSF55729">
    <property type="entry name" value="Acyl-CoA N-acyltransferases (Nat)"/>
    <property type="match status" value="1"/>
</dbReference>
<dbReference type="Gene3D" id="3.40.630.30">
    <property type="match status" value="1"/>
</dbReference>
<dbReference type="PANTHER" id="PTHR43877">
    <property type="entry name" value="AMINOALKYLPHOSPHONATE N-ACETYLTRANSFERASE-RELATED-RELATED"/>
    <property type="match status" value="1"/>
</dbReference>
<protein>
    <submittedName>
        <fullName evidence="4">GNAT family N-acetyltransferase</fullName>
    </submittedName>
</protein>